<name>A0A1U7DGM5_9RHOB</name>
<sequence>MFIKKALRGLTAATALAVAGLGAAAPSANSAETIPVLLCPFGCGPMAGDTILMNQMIKSGSDVVLLPQETPGYMYNVREMGQNESKWKDFIFKTEDTLIQLAYVGGSPEMKEFLPEPVTIPWKLLYGEAWWGQGKFFATFDCDLKTIGDLKGKRISLGLRGQSDWGVFSRLLLEHVFDVTPENSDVRHLSPAQLTQQLIDGATDASVTPIGAEPTLTKFIIPGPVRQLEATGKKICYLGVTKDDIKTLNDKFNTTFLYVELPPNTLPSQTEPLGIGVDRGFAAVHPSFDEEKAYKVVKAIAGLGEQMTELHALWKIWSPELMTCGLSEENTHPGAIRAYKELGWWDKTKDCEPMSYPDKG</sequence>
<keyword evidence="2" id="KW-1185">Reference proteome</keyword>
<dbReference type="Proteomes" id="UP000187266">
    <property type="component" value="Chromosome"/>
</dbReference>
<accession>A0A2M9DF18</accession>
<reference evidence="1 2" key="1">
    <citation type="submission" date="2017-01" db="EMBL/GenBank/DDBJ databases">
        <title>Genomic analysis of Xuhuaishuia manganoxidans DY6-4.</title>
        <authorList>
            <person name="Wang X."/>
        </authorList>
    </citation>
    <scope>NUCLEOTIDE SEQUENCE [LARGE SCALE GENOMIC DNA]</scope>
    <source>
        <strain evidence="1 2">DY6-4</strain>
    </source>
</reference>
<dbReference type="STRING" id="1267768.BV394_04290"/>
<protein>
    <submittedName>
        <fullName evidence="1">Uncharacterized protein</fullName>
    </submittedName>
</protein>
<dbReference type="InterPro" id="IPR011852">
    <property type="entry name" value="TRAP_TAXI"/>
</dbReference>
<dbReference type="AlphaFoldDB" id="A0A1U7DGM5"/>
<organism evidence="1 2">
    <name type="scientific">Brevirhabdus pacifica</name>
    <dbReference type="NCBI Taxonomy" id="1267768"/>
    <lineage>
        <taxon>Bacteria</taxon>
        <taxon>Pseudomonadati</taxon>
        <taxon>Pseudomonadota</taxon>
        <taxon>Alphaproteobacteria</taxon>
        <taxon>Rhodobacterales</taxon>
        <taxon>Paracoccaceae</taxon>
        <taxon>Brevirhabdus</taxon>
    </lineage>
</organism>
<accession>A0A1U7DGM5</accession>
<gene>
    <name evidence="1" type="ORF">BV394_04290</name>
</gene>
<dbReference type="OrthoDB" id="9776669at2"/>
<proteinExistence type="predicted"/>
<dbReference type="Gene3D" id="3.40.190.10">
    <property type="entry name" value="Periplasmic binding protein-like II"/>
    <property type="match status" value="2"/>
</dbReference>
<dbReference type="SUPFAM" id="SSF53850">
    <property type="entry name" value="Periplasmic binding protein-like II"/>
    <property type="match status" value="1"/>
</dbReference>
<dbReference type="EMBL" id="CP019124">
    <property type="protein sequence ID" value="APX89043.1"/>
    <property type="molecule type" value="Genomic_DNA"/>
</dbReference>
<dbReference type="Pfam" id="PF16868">
    <property type="entry name" value="NMT1_3"/>
    <property type="match status" value="1"/>
</dbReference>
<dbReference type="PANTHER" id="PTHR42941:SF1">
    <property type="entry name" value="SLL1037 PROTEIN"/>
    <property type="match status" value="1"/>
</dbReference>
<evidence type="ECO:0000313" key="2">
    <source>
        <dbReference type="Proteomes" id="UP000187266"/>
    </source>
</evidence>
<dbReference type="RefSeq" id="WP_076979066.1">
    <property type="nucleotide sequence ID" value="NZ_CP019124.1"/>
</dbReference>
<evidence type="ECO:0000313" key="1">
    <source>
        <dbReference type="EMBL" id="APX89043.1"/>
    </source>
</evidence>
<dbReference type="PANTHER" id="PTHR42941">
    <property type="entry name" value="SLL1037 PROTEIN"/>
    <property type="match status" value="1"/>
</dbReference>